<dbReference type="Gene3D" id="3.40.50.12780">
    <property type="entry name" value="N-terminal domain of ligase-like"/>
    <property type="match status" value="1"/>
</dbReference>
<evidence type="ECO:0000259" key="3">
    <source>
        <dbReference type="Pfam" id="PF00501"/>
    </source>
</evidence>
<keyword evidence="2" id="KW-0436">Ligase</keyword>
<dbReference type="InterPro" id="IPR025110">
    <property type="entry name" value="AMP-bd_C"/>
</dbReference>
<dbReference type="AlphaFoldDB" id="A0A8H3ZWF9"/>
<comment type="caution">
    <text evidence="5">The sequence shown here is derived from an EMBL/GenBank/DDBJ whole genome shotgun (WGS) entry which is preliminary data.</text>
</comment>
<keyword evidence="6" id="KW-1185">Reference proteome</keyword>
<dbReference type="OrthoDB" id="6614653at2759"/>
<proteinExistence type="inferred from homology"/>
<dbReference type="SUPFAM" id="SSF56801">
    <property type="entry name" value="Acetyl-CoA synthetase-like"/>
    <property type="match status" value="1"/>
</dbReference>
<evidence type="ECO:0000313" key="5">
    <source>
        <dbReference type="EMBL" id="KAF0329921.1"/>
    </source>
</evidence>
<dbReference type="GO" id="GO:0031956">
    <property type="term" value="F:medium-chain fatty acid-CoA ligase activity"/>
    <property type="evidence" value="ECO:0007669"/>
    <property type="project" value="TreeGrafter"/>
</dbReference>
<dbReference type="PROSITE" id="PS00455">
    <property type="entry name" value="AMP_BINDING"/>
    <property type="match status" value="1"/>
</dbReference>
<dbReference type="InterPro" id="IPR045851">
    <property type="entry name" value="AMP-bd_C_sf"/>
</dbReference>
<dbReference type="FunFam" id="3.30.300.30:FF:000008">
    <property type="entry name" value="2,3-dihydroxybenzoate-AMP ligase"/>
    <property type="match status" value="1"/>
</dbReference>
<evidence type="ECO:0000313" key="6">
    <source>
        <dbReference type="Proteomes" id="UP000434172"/>
    </source>
</evidence>
<accession>A0A8H3ZWF9</accession>
<reference evidence="5 6" key="1">
    <citation type="submission" date="2019-12" db="EMBL/GenBank/DDBJ databases">
        <title>A genome sequence resource for the geographically widespread anthracnose pathogen Colletotrichum asianum.</title>
        <authorList>
            <person name="Meng Y."/>
        </authorList>
    </citation>
    <scope>NUCLEOTIDE SEQUENCE [LARGE SCALE GENOMIC DNA]</scope>
    <source>
        <strain evidence="5 6">ICMP 18580</strain>
    </source>
</reference>
<evidence type="ECO:0000256" key="2">
    <source>
        <dbReference type="ARBA" id="ARBA00022598"/>
    </source>
</evidence>
<sequence>MAGMFAPDPVLLHARLRPASLACIDLANNRRWTYAELNSDIQRAITVLSAYAVEAGDRVATVCINSVHQIILQQALMRLGAIFVPLNWRLAQPELSKLLNDCTPTIIFTDRDPPELPLGCRHIEFSRFCEEVDNADPGHRLQSRSSQETSIILYTSGTSGTPKGVILTAQSILATTLDFSVLTEADTGCVFLCDGPMFHFMGLIAQIWPPLMRGGTLLVSPRFNPEATNRRLSDPQLRITHYFCVPQMAEALSRAVNFDPSAWLTLKALFTGGAPNPPARIMWWLDQGICMVDGYGSTEMGTISGMPLSPEIIIKKAGSVGHPGPLTSIRVVDDQGQPLLPGAVGEVLVSRDVSTPIYWNNVEEDIASLTPDGWFRTGDIGWADEDGFIFLVDRRKHIFISGGENVYPAEVETALIEHPDIWEAAVVGIPDETWGEAGRAYVVTSSGSRIPQTDMVMHCQSRIARFKIPKEFVFVSGLPRTGSGKVMKHLLSEDTTSRL</sequence>
<dbReference type="GO" id="GO:0006631">
    <property type="term" value="P:fatty acid metabolic process"/>
    <property type="evidence" value="ECO:0007669"/>
    <property type="project" value="TreeGrafter"/>
</dbReference>
<evidence type="ECO:0000256" key="1">
    <source>
        <dbReference type="ARBA" id="ARBA00006432"/>
    </source>
</evidence>
<name>A0A8H3ZWF9_9PEZI</name>
<dbReference type="EMBL" id="WOWK01000009">
    <property type="protein sequence ID" value="KAF0329921.1"/>
    <property type="molecule type" value="Genomic_DNA"/>
</dbReference>
<protein>
    <submittedName>
        <fullName evidence="5">AMP-binding enzyme</fullName>
    </submittedName>
</protein>
<dbReference type="InterPro" id="IPR000873">
    <property type="entry name" value="AMP-dep_synth/lig_dom"/>
</dbReference>
<dbReference type="InterPro" id="IPR020845">
    <property type="entry name" value="AMP-binding_CS"/>
</dbReference>
<dbReference type="PANTHER" id="PTHR43201:SF32">
    <property type="entry name" value="2-SUCCINYLBENZOATE--COA LIGASE, CHLOROPLASTIC_PEROXISOMAL"/>
    <property type="match status" value="1"/>
</dbReference>
<feature type="domain" description="AMP-binding enzyme C-terminal" evidence="4">
    <location>
        <begin position="410"/>
        <end position="485"/>
    </location>
</feature>
<dbReference type="Proteomes" id="UP000434172">
    <property type="component" value="Unassembled WGS sequence"/>
</dbReference>
<dbReference type="InterPro" id="IPR042099">
    <property type="entry name" value="ANL_N_sf"/>
</dbReference>
<feature type="domain" description="AMP-dependent synthetase/ligase" evidence="3">
    <location>
        <begin position="14"/>
        <end position="359"/>
    </location>
</feature>
<dbReference type="Gene3D" id="3.30.300.30">
    <property type="match status" value="1"/>
</dbReference>
<comment type="similarity">
    <text evidence="1">Belongs to the ATP-dependent AMP-binding enzyme family.</text>
</comment>
<evidence type="ECO:0000259" key="4">
    <source>
        <dbReference type="Pfam" id="PF13193"/>
    </source>
</evidence>
<dbReference type="PANTHER" id="PTHR43201">
    <property type="entry name" value="ACYL-COA SYNTHETASE"/>
    <property type="match status" value="1"/>
</dbReference>
<dbReference type="Pfam" id="PF00501">
    <property type="entry name" value="AMP-binding"/>
    <property type="match status" value="1"/>
</dbReference>
<gene>
    <name evidence="5" type="ORF">GQ607_002688</name>
</gene>
<dbReference type="Pfam" id="PF13193">
    <property type="entry name" value="AMP-binding_C"/>
    <property type="match status" value="1"/>
</dbReference>
<organism evidence="5 6">
    <name type="scientific">Colletotrichum asianum</name>
    <dbReference type="NCBI Taxonomy" id="702518"/>
    <lineage>
        <taxon>Eukaryota</taxon>
        <taxon>Fungi</taxon>
        <taxon>Dikarya</taxon>
        <taxon>Ascomycota</taxon>
        <taxon>Pezizomycotina</taxon>
        <taxon>Sordariomycetes</taxon>
        <taxon>Hypocreomycetidae</taxon>
        <taxon>Glomerellales</taxon>
        <taxon>Glomerellaceae</taxon>
        <taxon>Colletotrichum</taxon>
        <taxon>Colletotrichum gloeosporioides species complex</taxon>
    </lineage>
</organism>